<organism evidence="1 2">
    <name type="scientific">Mucilaginibacter pocheonensis</name>
    <dbReference type="NCBI Taxonomy" id="398050"/>
    <lineage>
        <taxon>Bacteria</taxon>
        <taxon>Pseudomonadati</taxon>
        <taxon>Bacteroidota</taxon>
        <taxon>Sphingobacteriia</taxon>
        <taxon>Sphingobacteriales</taxon>
        <taxon>Sphingobacteriaceae</taxon>
        <taxon>Mucilaginibacter</taxon>
    </lineage>
</organism>
<comment type="caution">
    <text evidence="1">The sequence shown here is derived from an EMBL/GenBank/DDBJ whole genome shotgun (WGS) entry which is preliminary data.</text>
</comment>
<evidence type="ECO:0000313" key="1">
    <source>
        <dbReference type="EMBL" id="MDR6943450.1"/>
    </source>
</evidence>
<sequence>MHTKKWELKSEANFNMMINREDIETDLNIGKIIFENVPDSLKPCWSGLILSTFNNYIKEVPNSVRELHSIIDNKDRWFKAHGQFSKIRIST</sequence>
<dbReference type="EMBL" id="JAVDUU010000003">
    <property type="protein sequence ID" value="MDR6943450.1"/>
    <property type="molecule type" value="Genomic_DNA"/>
</dbReference>
<protein>
    <submittedName>
        <fullName evidence="1">Uncharacterized protein</fullName>
    </submittedName>
</protein>
<accession>A0ABU1TDI6</accession>
<name>A0ABU1TDI6_9SPHI</name>
<proteinExistence type="predicted"/>
<dbReference type="RefSeq" id="WP_310097697.1">
    <property type="nucleotide sequence ID" value="NZ_JAVDUU010000003.1"/>
</dbReference>
<evidence type="ECO:0000313" key="2">
    <source>
        <dbReference type="Proteomes" id="UP001247620"/>
    </source>
</evidence>
<gene>
    <name evidence="1" type="ORF">J2W55_003303</name>
</gene>
<dbReference type="Proteomes" id="UP001247620">
    <property type="component" value="Unassembled WGS sequence"/>
</dbReference>
<reference evidence="1 2" key="1">
    <citation type="submission" date="2023-07" db="EMBL/GenBank/DDBJ databases">
        <title>Sorghum-associated microbial communities from plants grown in Nebraska, USA.</title>
        <authorList>
            <person name="Schachtman D."/>
        </authorList>
    </citation>
    <scope>NUCLEOTIDE SEQUENCE [LARGE SCALE GENOMIC DNA]</scope>
    <source>
        <strain evidence="1 2">3262</strain>
    </source>
</reference>
<keyword evidence="2" id="KW-1185">Reference proteome</keyword>